<dbReference type="SUPFAM" id="SSF57667">
    <property type="entry name" value="beta-beta-alpha zinc fingers"/>
    <property type="match status" value="1"/>
</dbReference>
<dbReference type="PANTHER" id="PTHR46481:SF10">
    <property type="entry name" value="ZINC FINGER BED DOMAIN-CONTAINING PROTEIN 39"/>
    <property type="match status" value="1"/>
</dbReference>
<evidence type="ECO:0000256" key="6">
    <source>
        <dbReference type="ARBA" id="ARBA00023163"/>
    </source>
</evidence>
<name>A0A1A8F0U9_9TELE</name>
<proteinExistence type="predicted"/>
<evidence type="ECO:0000256" key="7">
    <source>
        <dbReference type="ARBA" id="ARBA00023242"/>
    </source>
</evidence>
<organism evidence="10">
    <name type="scientific">Nothobranchius korthausae</name>
    <dbReference type="NCBI Taxonomy" id="1143690"/>
    <lineage>
        <taxon>Eukaryota</taxon>
        <taxon>Metazoa</taxon>
        <taxon>Chordata</taxon>
        <taxon>Craniata</taxon>
        <taxon>Vertebrata</taxon>
        <taxon>Euteleostomi</taxon>
        <taxon>Actinopterygii</taxon>
        <taxon>Neopterygii</taxon>
        <taxon>Teleostei</taxon>
        <taxon>Neoteleostei</taxon>
        <taxon>Acanthomorphata</taxon>
        <taxon>Ovalentaria</taxon>
        <taxon>Atherinomorphae</taxon>
        <taxon>Cyprinodontiformes</taxon>
        <taxon>Nothobranchiidae</taxon>
        <taxon>Nothobranchius</taxon>
    </lineage>
</organism>
<feature type="non-terminal residue" evidence="10">
    <location>
        <position position="1"/>
    </location>
</feature>
<dbReference type="Pfam" id="PF02892">
    <property type="entry name" value="zf-BED"/>
    <property type="match status" value="1"/>
</dbReference>
<evidence type="ECO:0000256" key="2">
    <source>
        <dbReference type="ARBA" id="ARBA00022723"/>
    </source>
</evidence>
<dbReference type="PANTHER" id="PTHR46481">
    <property type="entry name" value="ZINC FINGER BED DOMAIN-CONTAINING PROTEIN 4"/>
    <property type="match status" value="1"/>
</dbReference>
<evidence type="ECO:0000256" key="4">
    <source>
        <dbReference type="ARBA" id="ARBA00022833"/>
    </source>
</evidence>
<keyword evidence="4" id="KW-0862">Zinc</keyword>
<feature type="domain" description="BED-type" evidence="9">
    <location>
        <begin position="6"/>
        <end position="56"/>
    </location>
</feature>
<dbReference type="InterPro" id="IPR052035">
    <property type="entry name" value="ZnF_BED_domain_contain"/>
</dbReference>
<reference evidence="10" key="1">
    <citation type="submission" date="2016-05" db="EMBL/GenBank/DDBJ databases">
        <authorList>
            <person name="Lavstsen T."/>
            <person name="Jespersen J.S."/>
        </authorList>
    </citation>
    <scope>NUCLEOTIDE SEQUENCE</scope>
    <source>
        <tissue evidence="10">Brain</tissue>
    </source>
</reference>
<sequence>HKMSKKSKSFVWMHFTKKDDKTVECKLCGRKLAYQSSTTNMAHHLKAAHPQAMPQAPGSTQTQLELVHPLSAKRKEDILKGIVHYIAQDMRPVNTVEGKGFKEVFKIVEPRYTLPARDTTFAV</sequence>
<dbReference type="GO" id="GO:0009791">
    <property type="term" value="P:post-embryonic development"/>
    <property type="evidence" value="ECO:0007669"/>
    <property type="project" value="UniProtKB-ARBA"/>
</dbReference>
<evidence type="ECO:0000256" key="5">
    <source>
        <dbReference type="ARBA" id="ARBA00023015"/>
    </source>
</evidence>
<evidence type="ECO:0000259" key="9">
    <source>
        <dbReference type="PROSITE" id="PS50808"/>
    </source>
</evidence>
<keyword evidence="5" id="KW-0805">Transcription regulation</keyword>
<keyword evidence="6" id="KW-0804">Transcription</keyword>
<keyword evidence="3 8" id="KW-0863">Zinc-finger</keyword>
<evidence type="ECO:0000256" key="3">
    <source>
        <dbReference type="ARBA" id="ARBA00022771"/>
    </source>
</evidence>
<dbReference type="EMBL" id="HAEB01005207">
    <property type="protein sequence ID" value="SBQ51734.1"/>
    <property type="molecule type" value="Transcribed_RNA"/>
</dbReference>
<dbReference type="SUPFAM" id="SSF140996">
    <property type="entry name" value="Hermes dimerisation domain"/>
    <property type="match status" value="1"/>
</dbReference>
<keyword evidence="2" id="KW-0479">Metal-binding</keyword>
<evidence type="ECO:0000256" key="1">
    <source>
        <dbReference type="ARBA" id="ARBA00004123"/>
    </source>
</evidence>
<dbReference type="Gene3D" id="1.10.10.1070">
    <property type="entry name" value="Zinc finger, BED domain-containing"/>
    <property type="match status" value="1"/>
</dbReference>
<dbReference type="SMART" id="SM00614">
    <property type="entry name" value="ZnF_BED"/>
    <property type="match status" value="1"/>
</dbReference>
<dbReference type="InterPro" id="IPR036236">
    <property type="entry name" value="Znf_C2H2_sf"/>
</dbReference>
<comment type="subcellular location">
    <subcellularLocation>
        <location evidence="1">Nucleus</location>
    </subcellularLocation>
</comment>
<dbReference type="PROSITE" id="PS50808">
    <property type="entry name" value="ZF_BED"/>
    <property type="match status" value="1"/>
</dbReference>
<dbReference type="GO" id="GO:0003677">
    <property type="term" value="F:DNA binding"/>
    <property type="evidence" value="ECO:0007669"/>
    <property type="project" value="InterPro"/>
</dbReference>
<dbReference type="InterPro" id="IPR003656">
    <property type="entry name" value="Znf_BED"/>
</dbReference>
<reference evidence="10" key="2">
    <citation type="submission" date="2016-06" db="EMBL/GenBank/DDBJ databases">
        <title>The genome of a short-lived fish provides insights into sex chromosome evolution and the genetic control of aging.</title>
        <authorList>
            <person name="Reichwald K."/>
            <person name="Felder M."/>
            <person name="Petzold A."/>
            <person name="Koch P."/>
            <person name="Groth M."/>
            <person name="Platzer M."/>
        </authorList>
    </citation>
    <scope>NUCLEOTIDE SEQUENCE</scope>
    <source>
        <tissue evidence="10">Brain</tissue>
    </source>
</reference>
<dbReference type="AlphaFoldDB" id="A0A1A8F0U9"/>
<dbReference type="GO" id="GO:0005634">
    <property type="term" value="C:nucleus"/>
    <property type="evidence" value="ECO:0007669"/>
    <property type="project" value="UniProtKB-SubCell"/>
</dbReference>
<evidence type="ECO:0000313" key="10">
    <source>
        <dbReference type="EMBL" id="SBQ51734.1"/>
    </source>
</evidence>
<gene>
    <name evidence="10" type="primary">BX510915.1</name>
</gene>
<accession>A0A1A8F0U9</accession>
<evidence type="ECO:0000256" key="8">
    <source>
        <dbReference type="PROSITE-ProRule" id="PRU00027"/>
    </source>
</evidence>
<dbReference type="GO" id="GO:0008270">
    <property type="term" value="F:zinc ion binding"/>
    <property type="evidence" value="ECO:0007669"/>
    <property type="project" value="UniProtKB-KW"/>
</dbReference>
<keyword evidence="7" id="KW-0539">Nucleus</keyword>
<protein>
    <recommendedName>
        <fullName evidence="9">BED-type domain-containing protein</fullName>
    </recommendedName>
</protein>